<evidence type="ECO:0000256" key="1">
    <source>
        <dbReference type="ARBA" id="ARBA00004377"/>
    </source>
</evidence>
<dbReference type="RefSeq" id="WP_192374128.1">
    <property type="nucleotide sequence ID" value="NZ_CAJHIV010000001.1"/>
</dbReference>
<accession>A0ABR9CY74</accession>
<evidence type="ECO:0000259" key="12">
    <source>
        <dbReference type="Pfam" id="PF12019"/>
    </source>
</evidence>
<evidence type="ECO:0000313" key="14">
    <source>
        <dbReference type="Proteomes" id="UP000652176"/>
    </source>
</evidence>
<evidence type="ECO:0000256" key="10">
    <source>
        <dbReference type="ARBA" id="ARBA00030775"/>
    </source>
</evidence>
<feature type="domain" description="General secretion pathway GspH" evidence="12">
    <location>
        <begin position="64"/>
        <end position="158"/>
    </location>
</feature>
<evidence type="ECO:0000256" key="8">
    <source>
        <dbReference type="ARBA" id="ARBA00023136"/>
    </source>
</evidence>
<comment type="similarity">
    <text evidence="9">Belongs to the GSP H family.</text>
</comment>
<keyword evidence="5" id="KW-0997">Cell inner membrane</keyword>
<sequence length="170" mass="18489">MNALPAIKLLETQDFASRRLRPNRNGGFTLIELIIVLLISVLGFAVLGSNIGSGNRSTKLQAVARDMASALRYAHGQAVMTQKPVSVAIDLQDNSYSISNRDKNYPFAEDIDVSLVVAEEEFSEGEQGNIRFFGDGSSTGGRITLEWGNQLRRIDVNWITGEVSISDAAA</sequence>
<comment type="subcellular location">
    <subcellularLocation>
        <location evidence="1">Cell inner membrane</location>
        <topology evidence="1">Single-pass membrane protein</topology>
    </subcellularLocation>
</comment>
<keyword evidence="3" id="KW-1003">Cell membrane</keyword>
<evidence type="ECO:0000256" key="7">
    <source>
        <dbReference type="ARBA" id="ARBA00022989"/>
    </source>
</evidence>
<evidence type="ECO:0000256" key="3">
    <source>
        <dbReference type="ARBA" id="ARBA00022475"/>
    </source>
</evidence>
<keyword evidence="14" id="KW-1185">Reference proteome</keyword>
<keyword evidence="8 11" id="KW-0472">Membrane</keyword>
<protein>
    <recommendedName>
        <fullName evidence="2">Type II secretion system protein H</fullName>
    </recommendedName>
    <alternativeName>
        <fullName evidence="10">General secretion pathway protein H</fullName>
    </alternativeName>
</protein>
<evidence type="ECO:0000256" key="11">
    <source>
        <dbReference type="SAM" id="Phobius"/>
    </source>
</evidence>
<dbReference type="Pfam" id="PF12019">
    <property type="entry name" value="GspH"/>
    <property type="match status" value="1"/>
</dbReference>
<dbReference type="EMBL" id="JACXSS010000001">
    <property type="protein sequence ID" value="MBD9355788.1"/>
    <property type="molecule type" value="Genomic_DNA"/>
</dbReference>
<dbReference type="InterPro" id="IPR012902">
    <property type="entry name" value="N_methyl_site"/>
</dbReference>
<evidence type="ECO:0000256" key="9">
    <source>
        <dbReference type="ARBA" id="ARBA00025772"/>
    </source>
</evidence>
<evidence type="ECO:0000256" key="4">
    <source>
        <dbReference type="ARBA" id="ARBA00022481"/>
    </source>
</evidence>
<name>A0ABR9CY74_9GAMM</name>
<dbReference type="PROSITE" id="PS00409">
    <property type="entry name" value="PROKAR_NTER_METHYL"/>
    <property type="match status" value="1"/>
</dbReference>
<proteinExistence type="inferred from homology"/>
<evidence type="ECO:0000256" key="2">
    <source>
        <dbReference type="ARBA" id="ARBA00021549"/>
    </source>
</evidence>
<evidence type="ECO:0000256" key="6">
    <source>
        <dbReference type="ARBA" id="ARBA00022692"/>
    </source>
</evidence>
<evidence type="ECO:0000256" key="5">
    <source>
        <dbReference type="ARBA" id="ARBA00022519"/>
    </source>
</evidence>
<gene>
    <name evidence="13" type="ORF">IE877_07815</name>
</gene>
<keyword evidence="6 11" id="KW-0812">Transmembrane</keyword>
<dbReference type="Pfam" id="PF07963">
    <property type="entry name" value="N_methyl"/>
    <property type="match status" value="1"/>
</dbReference>
<dbReference type="SUPFAM" id="SSF54523">
    <property type="entry name" value="Pili subunits"/>
    <property type="match status" value="1"/>
</dbReference>
<organism evidence="13 14">
    <name type="scientific">Methylomonas albis</name>
    <dbReference type="NCBI Taxonomy" id="1854563"/>
    <lineage>
        <taxon>Bacteria</taxon>
        <taxon>Pseudomonadati</taxon>
        <taxon>Pseudomonadota</taxon>
        <taxon>Gammaproteobacteria</taxon>
        <taxon>Methylococcales</taxon>
        <taxon>Methylococcaceae</taxon>
        <taxon>Methylomonas</taxon>
    </lineage>
</organism>
<evidence type="ECO:0000313" key="13">
    <source>
        <dbReference type="EMBL" id="MBD9355788.1"/>
    </source>
</evidence>
<keyword evidence="4" id="KW-0488">Methylation</keyword>
<keyword evidence="7 11" id="KW-1133">Transmembrane helix</keyword>
<reference evidence="13 14" key="1">
    <citation type="submission" date="2020-09" db="EMBL/GenBank/DDBJ databases">
        <title>Methylomonas albis sp. nov. and Methylomonas fluvii sp. nov.: Two cold-adapted methanotrophs from the River Elbe and an amended description of Methylovulum psychrotolerans strain Eb1.</title>
        <authorList>
            <person name="Bussmann I.K."/>
            <person name="Klings K.-W."/>
            <person name="Warnstedt J."/>
            <person name="Hoppert M."/>
            <person name="Saborowski A."/>
            <person name="Horn F."/>
            <person name="Liebner S."/>
        </authorList>
    </citation>
    <scope>NUCLEOTIDE SEQUENCE [LARGE SCALE GENOMIC DNA]</scope>
    <source>
        <strain evidence="13 14">EbA</strain>
    </source>
</reference>
<feature type="transmembrane region" description="Helical" evidence="11">
    <location>
        <begin position="27"/>
        <end position="47"/>
    </location>
</feature>
<dbReference type="InterPro" id="IPR022346">
    <property type="entry name" value="T2SS_GspH"/>
</dbReference>
<dbReference type="NCBIfam" id="TIGR02532">
    <property type="entry name" value="IV_pilin_GFxxxE"/>
    <property type="match status" value="1"/>
</dbReference>
<comment type="caution">
    <text evidence="13">The sequence shown here is derived from an EMBL/GenBank/DDBJ whole genome shotgun (WGS) entry which is preliminary data.</text>
</comment>
<dbReference type="InterPro" id="IPR045584">
    <property type="entry name" value="Pilin-like"/>
</dbReference>
<dbReference type="Proteomes" id="UP000652176">
    <property type="component" value="Unassembled WGS sequence"/>
</dbReference>